<dbReference type="EMBL" id="GGEC01083157">
    <property type="protein sequence ID" value="MBX63641.1"/>
    <property type="molecule type" value="Transcribed_RNA"/>
</dbReference>
<proteinExistence type="predicted"/>
<accession>A0A2P2Q9I0</accession>
<name>A0A2P2Q9I0_RHIMU</name>
<organism evidence="1">
    <name type="scientific">Rhizophora mucronata</name>
    <name type="common">Asiatic mangrove</name>
    <dbReference type="NCBI Taxonomy" id="61149"/>
    <lineage>
        <taxon>Eukaryota</taxon>
        <taxon>Viridiplantae</taxon>
        <taxon>Streptophyta</taxon>
        <taxon>Embryophyta</taxon>
        <taxon>Tracheophyta</taxon>
        <taxon>Spermatophyta</taxon>
        <taxon>Magnoliopsida</taxon>
        <taxon>eudicotyledons</taxon>
        <taxon>Gunneridae</taxon>
        <taxon>Pentapetalae</taxon>
        <taxon>rosids</taxon>
        <taxon>fabids</taxon>
        <taxon>Malpighiales</taxon>
        <taxon>Rhizophoraceae</taxon>
        <taxon>Rhizophora</taxon>
    </lineage>
</organism>
<reference evidence="1" key="1">
    <citation type="submission" date="2018-02" db="EMBL/GenBank/DDBJ databases">
        <title>Rhizophora mucronata_Transcriptome.</title>
        <authorList>
            <person name="Meera S.P."/>
            <person name="Sreeshan A."/>
            <person name="Augustine A."/>
        </authorList>
    </citation>
    <scope>NUCLEOTIDE SEQUENCE</scope>
    <source>
        <tissue evidence="1">Leaf</tissue>
    </source>
</reference>
<evidence type="ECO:0000313" key="1">
    <source>
        <dbReference type="EMBL" id="MBX63641.1"/>
    </source>
</evidence>
<dbReference type="AlphaFoldDB" id="A0A2P2Q9I0"/>
<sequence>MIHMFRVVKTSIMTHVFSTSIGHNKVTPFKETLNKTKDGTC</sequence>
<protein>
    <submittedName>
        <fullName evidence="1">Uncharacterized protein</fullName>
    </submittedName>
</protein>